<evidence type="ECO:0000256" key="8">
    <source>
        <dbReference type="ARBA" id="ARBA00023065"/>
    </source>
</evidence>
<dbReference type="GO" id="GO:0016020">
    <property type="term" value="C:membrane"/>
    <property type="evidence" value="ECO:0007669"/>
    <property type="project" value="UniProtKB-SubCell"/>
</dbReference>
<keyword evidence="9 14" id="KW-0472">Membrane</keyword>
<dbReference type="GO" id="GO:0005272">
    <property type="term" value="F:sodium channel activity"/>
    <property type="evidence" value="ECO:0007669"/>
    <property type="project" value="UniProtKB-KW"/>
</dbReference>
<evidence type="ECO:0000256" key="11">
    <source>
        <dbReference type="ARBA" id="ARBA00023303"/>
    </source>
</evidence>
<dbReference type="AlphaFoldDB" id="A0A4Y2MN40"/>
<feature type="compositionally biased region" description="Polar residues" evidence="13">
    <location>
        <begin position="1"/>
        <end position="13"/>
    </location>
</feature>
<feature type="transmembrane region" description="Helical" evidence="14">
    <location>
        <begin position="38"/>
        <end position="60"/>
    </location>
</feature>
<evidence type="ECO:0000256" key="6">
    <source>
        <dbReference type="ARBA" id="ARBA00022989"/>
    </source>
</evidence>
<comment type="caution">
    <text evidence="15">The sequence shown here is derived from an EMBL/GenBank/DDBJ whole genome shotgun (WGS) entry which is preliminary data.</text>
</comment>
<feature type="region of interest" description="Disordered" evidence="13">
    <location>
        <begin position="1"/>
        <end position="26"/>
    </location>
</feature>
<proteinExistence type="inferred from homology"/>
<evidence type="ECO:0000256" key="9">
    <source>
        <dbReference type="ARBA" id="ARBA00023136"/>
    </source>
</evidence>
<name>A0A4Y2MN40_ARAVE</name>
<dbReference type="OrthoDB" id="6437007at2759"/>
<protein>
    <submittedName>
        <fullName evidence="15">Uncharacterized protein</fullName>
    </submittedName>
</protein>
<comment type="subcellular location">
    <subcellularLocation>
        <location evidence="1">Membrane</location>
        <topology evidence="1">Multi-pass membrane protein</topology>
    </subcellularLocation>
</comment>
<keyword evidence="5 12" id="KW-0812">Transmembrane</keyword>
<dbReference type="Pfam" id="PF00858">
    <property type="entry name" value="ASC"/>
    <property type="match status" value="1"/>
</dbReference>
<accession>A0A4Y2MN40</accession>
<keyword evidence="7" id="KW-0915">Sodium</keyword>
<gene>
    <name evidence="15" type="ORF">AVEN_181808_1</name>
</gene>
<evidence type="ECO:0000256" key="10">
    <source>
        <dbReference type="ARBA" id="ARBA00023201"/>
    </source>
</evidence>
<reference evidence="15 16" key="1">
    <citation type="journal article" date="2019" name="Sci. Rep.">
        <title>Orb-weaving spider Araneus ventricosus genome elucidates the spidroin gene catalogue.</title>
        <authorList>
            <person name="Kono N."/>
            <person name="Nakamura H."/>
            <person name="Ohtoshi R."/>
            <person name="Moran D.A.P."/>
            <person name="Shinohara A."/>
            <person name="Yoshida Y."/>
            <person name="Fujiwara M."/>
            <person name="Mori M."/>
            <person name="Tomita M."/>
            <person name="Arakawa K."/>
        </authorList>
    </citation>
    <scope>NUCLEOTIDE SEQUENCE [LARGE SCALE GENOMIC DNA]</scope>
</reference>
<keyword evidence="3 12" id="KW-0813">Transport</keyword>
<keyword evidence="16" id="KW-1185">Reference proteome</keyword>
<evidence type="ECO:0000256" key="2">
    <source>
        <dbReference type="ARBA" id="ARBA00007193"/>
    </source>
</evidence>
<keyword evidence="10 12" id="KW-0739">Sodium transport</keyword>
<keyword evidence="6 14" id="KW-1133">Transmembrane helix</keyword>
<keyword evidence="4 12" id="KW-0894">Sodium channel</keyword>
<evidence type="ECO:0000256" key="13">
    <source>
        <dbReference type="SAM" id="MobiDB-lite"/>
    </source>
</evidence>
<keyword evidence="11 12" id="KW-0407">Ion channel</keyword>
<keyword evidence="8 12" id="KW-0406">Ion transport</keyword>
<organism evidence="15 16">
    <name type="scientific">Araneus ventricosus</name>
    <name type="common">Orbweaver spider</name>
    <name type="synonym">Epeira ventricosa</name>
    <dbReference type="NCBI Taxonomy" id="182803"/>
    <lineage>
        <taxon>Eukaryota</taxon>
        <taxon>Metazoa</taxon>
        <taxon>Ecdysozoa</taxon>
        <taxon>Arthropoda</taxon>
        <taxon>Chelicerata</taxon>
        <taxon>Arachnida</taxon>
        <taxon>Araneae</taxon>
        <taxon>Araneomorphae</taxon>
        <taxon>Entelegynae</taxon>
        <taxon>Araneoidea</taxon>
        <taxon>Araneidae</taxon>
        <taxon>Araneus</taxon>
    </lineage>
</organism>
<dbReference type="EMBL" id="BGPR01007575">
    <property type="protein sequence ID" value="GBN27962.1"/>
    <property type="molecule type" value="Genomic_DNA"/>
</dbReference>
<dbReference type="InterPro" id="IPR001873">
    <property type="entry name" value="ENaC"/>
</dbReference>
<evidence type="ECO:0000256" key="3">
    <source>
        <dbReference type="ARBA" id="ARBA00022448"/>
    </source>
</evidence>
<evidence type="ECO:0000313" key="15">
    <source>
        <dbReference type="EMBL" id="GBN27962.1"/>
    </source>
</evidence>
<comment type="similarity">
    <text evidence="2 12">Belongs to the amiloride-sensitive sodium channel (TC 1.A.6) family.</text>
</comment>
<dbReference type="Proteomes" id="UP000499080">
    <property type="component" value="Unassembled WGS sequence"/>
</dbReference>
<evidence type="ECO:0000313" key="16">
    <source>
        <dbReference type="Proteomes" id="UP000499080"/>
    </source>
</evidence>
<evidence type="ECO:0000256" key="12">
    <source>
        <dbReference type="RuleBase" id="RU000679"/>
    </source>
</evidence>
<sequence>MESYQKNLKLQSRNQRRKESILEEGNTRGTSGKMTWEFLKGVIFLICLSLFTFQSLKFYFRYTSHPIRTNMLIANLKTFKLPAITICNRSAFPRSQFCSDHPDICQKPYNLEEFCQKRPILCKGNVADLKNSSFRTPLTLPSEEWPKGQGFGDLSGNGNETVSPTTNLCSLSRIFIGISQNVMRFSPSTWVISQRLAGGAAAFQKALRVM</sequence>
<evidence type="ECO:0000256" key="7">
    <source>
        <dbReference type="ARBA" id="ARBA00023053"/>
    </source>
</evidence>
<evidence type="ECO:0000256" key="4">
    <source>
        <dbReference type="ARBA" id="ARBA00022461"/>
    </source>
</evidence>
<evidence type="ECO:0000256" key="5">
    <source>
        <dbReference type="ARBA" id="ARBA00022692"/>
    </source>
</evidence>
<evidence type="ECO:0000256" key="1">
    <source>
        <dbReference type="ARBA" id="ARBA00004141"/>
    </source>
</evidence>
<evidence type="ECO:0000256" key="14">
    <source>
        <dbReference type="SAM" id="Phobius"/>
    </source>
</evidence>